<reference evidence="1" key="4">
    <citation type="submission" date="2019-03" db="UniProtKB">
        <authorList>
            <consortium name="EnsemblPlants"/>
        </authorList>
    </citation>
    <scope>IDENTIFICATION</scope>
</reference>
<dbReference type="Gramene" id="AET1Gv20884300.5">
    <property type="protein sequence ID" value="AET1Gv20884300.5"/>
    <property type="gene ID" value="AET1Gv20884300"/>
</dbReference>
<dbReference type="EnsemblPlants" id="AET1Gv20884300.5">
    <property type="protein sequence ID" value="AET1Gv20884300.5"/>
    <property type="gene ID" value="AET1Gv20884300"/>
</dbReference>
<reference evidence="1" key="5">
    <citation type="journal article" date="2021" name="G3 (Bethesda)">
        <title>Aegilops tauschii genome assembly Aet v5.0 features greater sequence contiguity and improved annotation.</title>
        <authorList>
            <person name="Wang L."/>
            <person name="Zhu T."/>
            <person name="Rodriguez J.C."/>
            <person name="Deal K.R."/>
            <person name="Dubcovsky J."/>
            <person name="McGuire P.E."/>
            <person name="Lux T."/>
            <person name="Spannagl M."/>
            <person name="Mayer K.F.X."/>
            <person name="Baldrich P."/>
            <person name="Meyers B.C."/>
            <person name="Huo N."/>
            <person name="Gu Y.Q."/>
            <person name="Zhou H."/>
            <person name="Devos K.M."/>
            <person name="Bennetzen J.L."/>
            <person name="Unver T."/>
            <person name="Budak H."/>
            <person name="Gulick P.J."/>
            <person name="Galiba G."/>
            <person name="Kalapos B."/>
            <person name="Nelson D.R."/>
            <person name="Li P."/>
            <person name="You F.M."/>
            <person name="Luo M.C."/>
            <person name="Dvorak J."/>
        </authorList>
    </citation>
    <scope>NUCLEOTIDE SEQUENCE [LARGE SCALE GENOMIC DNA]</scope>
    <source>
        <strain evidence="1">cv. AL8/78</strain>
    </source>
</reference>
<dbReference type="AlphaFoldDB" id="A0A452ZR30"/>
<dbReference type="Proteomes" id="UP000015105">
    <property type="component" value="Chromosome 1D"/>
</dbReference>
<reference evidence="2" key="1">
    <citation type="journal article" date="2014" name="Science">
        <title>Ancient hybridizations among the ancestral genomes of bread wheat.</title>
        <authorList>
            <consortium name="International Wheat Genome Sequencing Consortium,"/>
            <person name="Marcussen T."/>
            <person name="Sandve S.R."/>
            <person name="Heier L."/>
            <person name="Spannagl M."/>
            <person name="Pfeifer M."/>
            <person name="Jakobsen K.S."/>
            <person name="Wulff B.B."/>
            <person name="Steuernagel B."/>
            <person name="Mayer K.F."/>
            <person name="Olsen O.A."/>
        </authorList>
    </citation>
    <scope>NUCLEOTIDE SEQUENCE [LARGE SCALE GENOMIC DNA]</scope>
    <source>
        <strain evidence="2">cv. AL8/78</strain>
    </source>
</reference>
<organism evidence="1 2">
    <name type="scientific">Aegilops tauschii subsp. strangulata</name>
    <name type="common">Goatgrass</name>
    <dbReference type="NCBI Taxonomy" id="200361"/>
    <lineage>
        <taxon>Eukaryota</taxon>
        <taxon>Viridiplantae</taxon>
        <taxon>Streptophyta</taxon>
        <taxon>Embryophyta</taxon>
        <taxon>Tracheophyta</taxon>
        <taxon>Spermatophyta</taxon>
        <taxon>Magnoliopsida</taxon>
        <taxon>Liliopsida</taxon>
        <taxon>Poales</taxon>
        <taxon>Poaceae</taxon>
        <taxon>BOP clade</taxon>
        <taxon>Pooideae</taxon>
        <taxon>Triticodae</taxon>
        <taxon>Triticeae</taxon>
        <taxon>Triticinae</taxon>
        <taxon>Aegilops</taxon>
    </lineage>
</organism>
<protein>
    <submittedName>
        <fullName evidence="1">Uncharacterized protein</fullName>
    </submittedName>
</protein>
<dbReference type="STRING" id="200361.A0A452ZR30"/>
<reference evidence="1" key="3">
    <citation type="journal article" date="2017" name="Nature">
        <title>Genome sequence of the progenitor of the wheat D genome Aegilops tauschii.</title>
        <authorList>
            <person name="Luo M.C."/>
            <person name="Gu Y.Q."/>
            <person name="Puiu D."/>
            <person name="Wang H."/>
            <person name="Twardziok S.O."/>
            <person name="Deal K.R."/>
            <person name="Huo N."/>
            <person name="Zhu T."/>
            <person name="Wang L."/>
            <person name="Wang Y."/>
            <person name="McGuire P.E."/>
            <person name="Liu S."/>
            <person name="Long H."/>
            <person name="Ramasamy R.K."/>
            <person name="Rodriguez J.C."/>
            <person name="Van S.L."/>
            <person name="Yuan L."/>
            <person name="Wang Z."/>
            <person name="Xia Z."/>
            <person name="Xiao L."/>
            <person name="Anderson O.D."/>
            <person name="Ouyang S."/>
            <person name="Liang Y."/>
            <person name="Zimin A.V."/>
            <person name="Pertea G."/>
            <person name="Qi P."/>
            <person name="Bennetzen J.L."/>
            <person name="Dai X."/>
            <person name="Dawson M.W."/>
            <person name="Muller H.G."/>
            <person name="Kugler K."/>
            <person name="Rivarola-Duarte L."/>
            <person name="Spannagl M."/>
            <person name="Mayer K.F.X."/>
            <person name="Lu F.H."/>
            <person name="Bevan M.W."/>
            <person name="Leroy P."/>
            <person name="Li P."/>
            <person name="You F.M."/>
            <person name="Sun Q."/>
            <person name="Liu Z."/>
            <person name="Lyons E."/>
            <person name="Wicker T."/>
            <person name="Salzberg S.L."/>
            <person name="Devos K.M."/>
            <person name="Dvorak J."/>
        </authorList>
    </citation>
    <scope>NUCLEOTIDE SEQUENCE [LARGE SCALE GENOMIC DNA]</scope>
    <source>
        <strain evidence="1">cv. AL8/78</strain>
    </source>
</reference>
<reference evidence="2" key="2">
    <citation type="journal article" date="2017" name="Nat. Plants">
        <title>The Aegilops tauschii genome reveals multiple impacts of transposons.</title>
        <authorList>
            <person name="Zhao G."/>
            <person name="Zou C."/>
            <person name="Li K."/>
            <person name="Wang K."/>
            <person name="Li T."/>
            <person name="Gao L."/>
            <person name="Zhang X."/>
            <person name="Wang H."/>
            <person name="Yang Z."/>
            <person name="Liu X."/>
            <person name="Jiang W."/>
            <person name="Mao L."/>
            <person name="Kong X."/>
            <person name="Jiao Y."/>
            <person name="Jia J."/>
        </authorList>
    </citation>
    <scope>NUCLEOTIDE SEQUENCE [LARGE SCALE GENOMIC DNA]</scope>
    <source>
        <strain evidence="2">cv. AL8/78</strain>
    </source>
</reference>
<sequence>HRYRYMMTKKRNDKRFVGLGTRFHWPAAPGFSTHNPLLCSFLFLGTAGSAAAPAHGPLPRRGSTAPLRCRAMHCHLPRPWPSHIPCPSLLFGDGELYESGASPLVFLIQGGGMNLSRVGENLLSSVCCARSLALLPPTPAPSCVEVLCSSLPPRPQPFVLCWIQR</sequence>
<name>A0A452ZR30_AEGTS</name>
<proteinExistence type="predicted"/>
<accession>A0A452ZR30</accession>
<keyword evidence="2" id="KW-1185">Reference proteome</keyword>
<evidence type="ECO:0000313" key="1">
    <source>
        <dbReference type="EnsemblPlants" id="AET1Gv20884300.5"/>
    </source>
</evidence>
<evidence type="ECO:0000313" key="2">
    <source>
        <dbReference type="Proteomes" id="UP000015105"/>
    </source>
</evidence>